<gene>
    <name evidence="2" type="ORF">BD289DRAFT_188247</name>
</gene>
<accession>A0A2T2ZSY2</accession>
<dbReference type="Proteomes" id="UP000241462">
    <property type="component" value="Unassembled WGS sequence"/>
</dbReference>
<evidence type="ECO:0000313" key="2">
    <source>
        <dbReference type="EMBL" id="PSR75508.1"/>
    </source>
</evidence>
<keyword evidence="3" id="KW-1185">Reference proteome</keyword>
<protein>
    <submittedName>
        <fullName evidence="2">Uncharacterized protein</fullName>
    </submittedName>
</protein>
<dbReference type="InParanoid" id="A0A2T2ZSY2"/>
<reference evidence="2 3" key="1">
    <citation type="journal article" date="2018" name="Mycol. Prog.">
        <title>Coniella lustricola, a new species from submerged detritus.</title>
        <authorList>
            <person name="Raudabaugh D.B."/>
            <person name="Iturriaga T."/>
            <person name="Carver A."/>
            <person name="Mondo S."/>
            <person name="Pangilinan J."/>
            <person name="Lipzen A."/>
            <person name="He G."/>
            <person name="Amirebrahimi M."/>
            <person name="Grigoriev I.V."/>
            <person name="Miller A.N."/>
        </authorList>
    </citation>
    <scope>NUCLEOTIDE SEQUENCE [LARGE SCALE GENOMIC DNA]</scope>
    <source>
        <strain evidence="2 3">B22-T-1</strain>
    </source>
</reference>
<dbReference type="EMBL" id="KZ678756">
    <property type="protein sequence ID" value="PSR75508.1"/>
    <property type="molecule type" value="Genomic_DNA"/>
</dbReference>
<feature type="region of interest" description="Disordered" evidence="1">
    <location>
        <begin position="1"/>
        <end position="36"/>
    </location>
</feature>
<evidence type="ECO:0000313" key="3">
    <source>
        <dbReference type="Proteomes" id="UP000241462"/>
    </source>
</evidence>
<organism evidence="2 3">
    <name type="scientific">Coniella lustricola</name>
    <dbReference type="NCBI Taxonomy" id="2025994"/>
    <lineage>
        <taxon>Eukaryota</taxon>
        <taxon>Fungi</taxon>
        <taxon>Dikarya</taxon>
        <taxon>Ascomycota</taxon>
        <taxon>Pezizomycotina</taxon>
        <taxon>Sordariomycetes</taxon>
        <taxon>Sordariomycetidae</taxon>
        <taxon>Diaporthales</taxon>
        <taxon>Schizoparmaceae</taxon>
        <taxon>Coniella</taxon>
    </lineage>
</organism>
<name>A0A2T2ZSY2_9PEZI</name>
<dbReference type="AlphaFoldDB" id="A0A2T2ZSY2"/>
<feature type="region of interest" description="Disordered" evidence="1">
    <location>
        <begin position="101"/>
        <end position="129"/>
    </location>
</feature>
<proteinExistence type="predicted"/>
<evidence type="ECO:0000256" key="1">
    <source>
        <dbReference type="SAM" id="MobiDB-lite"/>
    </source>
</evidence>
<sequence length="129" mass="14040">MILPNHKLPSSFSSDSTRTKAGDSPGPRWVRPTKRSGGSYKMHQFLLSNFQPNTVGASYMRGCNNASRVADTVNRNHLLSLCACVCSWHQQGPLLTRRVSGATARPRPFGHTSPHQPSVSASPFPPADL</sequence>